<comment type="similarity">
    <text evidence="9">Belongs to the methyl-accepting chemotaxis (MCP) protein family.</text>
</comment>
<dbReference type="PROSITE" id="PS50113">
    <property type="entry name" value="PAC"/>
    <property type="match status" value="1"/>
</dbReference>
<evidence type="ECO:0000313" key="17">
    <source>
        <dbReference type="Proteomes" id="UP000009173"/>
    </source>
</evidence>
<keyword evidence="12" id="KW-1133">Transmembrane helix</keyword>
<evidence type="ECO:0000256" key="11">
    <source>
        <dbReference type="SAM" id="Coils"/>
    </source>
</evidence>
<feature type="domain" description="Methyl-accepting transducer" evidence="13">
    <location>
        <begin position="535"/>
        <end position="771"/>
    </location>
</feature>
<evidence type="ECO:0000259" key="15">
    <source>
        <dbReference type="PROSITE" id="PS50885"/>
    </source>
</evidence>
<dbReference type="SMART" id="SM00304">
    <property type="entry name" value="HAMP"/>
    <property type="match status" value="2"/>
</dbReference>
<dbReference type="Pfam" id="PF08448">
    <property type="entry name" value="PAS_4"/>
    <property type="match status" value="1"/>
</dbReference>
<dbReference type="InterPro" id="IPR000700">
    <property type="entry name" value="PAS-assoc_C"/>
</dbReference>
<feature type="domain" description="PAC" evidence="14">
    <location>
        <begin position="468"/>
        <end position="520"/>
    </location>
</feature>
<evidence type="ECO:0000313" key="16">
    <source>
        <dbReference type="EMBL" id="ABM27591.1"/>
    </source>
</evidence>
<dbReference type="CDD" id="cd00130">
    <property type="entry name" value="PAS"/>
    <property type="match status" value="1"/>
</dbReference>
<dbReference type="InterPro" id="IPR000014">
    <property type="entry name" value="PAS"/>
</dbReference>
<dbReference type="InterPro" id="IPR003660">
    <property type="entry name" value="HAMP_dom"/>
</dbReference>
<evidence type="ECO:0000256" key="8">
    <source>
        <dbReference type="ARBA" id="ARBA00023224"/>
    </source>
</evidence>
<dbReference type="Pfam" id="PF17201">
    <property type="entry name" value="Cache_3-Cache_2"/>
    <property type="match status" value="1"/>
</dbReference>
<dbReference type="Gene3D" id="1.10.8.500">
    <property type="entry name" value="HAMP domain in histidine kinase"/>
    <property type="match status" value="1"/>
</dbReference>
<evidence type="ECO:0000256" key="3">
    <source>
        <dbReference type="ARBA" id="ARBA00022679"/>
    </source>
</evidence>
<dbReference type="SMART" id="SM00283">
    <property type="entry name" value="MA"/>
    <property type="match status" value="1"/>
</dbReference>
<accession>A0A0H3A6D1</accession>
<dbReference type="Proteomes" id="UP000009173">
    <property type="component" value="Chromosome"/>
</dbReference>
<dbReference type="Pfam" id="PF00015">
    <property type="entry name" value="MCPsignal"/>
    <property type="match status" value="1"/>
</dbReference>
<keyword evidence="11" id="KW-0175">Coiled coil</keyword>
<gene>
    <name evidence="16" type="ordered locus">Dvul_0568</name>
</gene>
<reference evidence="17" key="1">
    <citation type="journal article" date="2009" name="Environ. Microbiol.">
        <title>Contribution of mobile genetic elements to Desulfovibrio vulgaris genome plasticity.</title>
        <authorList>
            <person name="Walker C.B."/>
            <person name="Stolyar S."/>
            <person name="Chivian D."/>
            <person name="Pinel N."/>
            <person name="Gabster J.A."/>
            <person name="Dehal P.S."/>
            <person name="He Z."/>
            <person name="Yang Z.K."/>
            <person name="Yen H.C."/>
            <person name="Zhou J."/>
            <person name="Wall J.D."/>
            <person name="Hazen T.C."/>
            <person name="Arkin A.P."/>
            <person name="Stahl D.A."/>
        </authorList>
    </citation>
    <scope>NUCLEOTIDE SEQUENCE [LARGE SCALE GENOMIC DNA]</scope>
    <source>
        <strain evidence="17">DP4</strain>
    </source>
</reference>
<dbReference type="SUPFAM" id="SSF55785">
    <property type="entry name" value="PYP-like sensor domain (PAS domain)"/>
    <property type="match status" value="1"/>
</dbReference>
<evidence type="ECO:0000256" key="2">
    <source>
        <dbReference type="ARBA" id="ARBA00022553"/>
    </source>
</evidence>
<dbReference type="GO" id="GO:0016020">
    <property type="term" value="C:membrane"/>
    <property type="evidence" value="ECO:0007669"/>
    <property type="project" value="UniProtKB-SubCell"/>
</dbReference>
<keyword evidence="12" id="KW-0812">Transmembrane</keyword>
<organism evidence="16 17">
    <name type="scientific">Nitratidesulfovibrio vulgaris (strain DP4)</name>
    <name type="common">Desulfovibrio vulgaris</name>
    <dbReference type="NCBI Taxonomy" id="391774"/>
    <lineage>
        <taxon>Bacteria</taxon>
        <taxon>Pseudomonadati</taxon>
        <taxon>Thermodesulfobacteriota</taxon>
        <taxon>Desulfovibrionia</taxon>
        <taxon>Desulfovibrionales</taxon>
        <taxon>Desulfovibrionaceae</taxon>
        <taxon>Nitratidesulfovibrio</taxon>
    </lineage>
</organism>
<evidence type="ECO:0000256" key="12">
    <source>
        <dbReference type="SAM" id="Phobius"/>
    </source>
</evidence>
<dbReference type="PROSITE" id="PS50885">
    <property type="entry name" value="HAMP"/>
    <property type="match status" value="1"/>
</dbReference>
<keyword evidence="3" id="KW-0808">Transferase</keyword>
<dbReference type="GO" id="GO:0016301">
    <property type="term" value="F:kinase activity"/>
    <property type="evidence" value="ECO:0007669"/>
    <property type="project" value="UniProtKB-KW"/>
</dbReference>
<evidence type="ECO:0000259" key="14">
    <source>
        <dbReference type="PROSITE" id="PS50113"/>
    </source>
</evidence>
<sequence length="813" mass="87038" precursor="true">MSLGSSLKINTKMFIGVLGVVASTAVFVGLILSWRMQAELEDFGHENLASFMDTMERSVAMQDQQVRAQLQTNMEYLTTALVGQGSFVLDDESGMETTVTNQATGAQEKLRLPGLALESDGMLQSFSPFSFVGRQKRVTGSECTIFVKVPGKLVRIATTVHTADGKPAIGTYIPAESPVYQAIEKGQEYVGVANVVGQPFLTHYRPIRDARGQFTIALFAGVPLLQPSFTEMFAGAKVGGAGYTFILDETGKRLAHPTRVGTNVNDDSYGKRLMETRNGFVEWEYNGSKVGYLFEYAPWKLRFGVAMTHDEMLRGADADVRMWAAGCAVVAVAIASFFVLLLVREVTRPMQRLSAYAAAVSAGDFAARMDYPADDAIGRTIGAVNGMVAEMKTKLGLTQGVLNGMTLPFAVCDTDAKVIHTNTALIDLLQRPGTPADWTGKPLDILVYGQTKEDMATARCLREGCALRNIEVDLTTSKGETVHTLVDVAPLSDLDGSLIGSFTIYADITALRQQQQRIEAQRDAMAEVATEADGIARDLNAAANELAAQVREASNGSDVQRARTTETATAMEQMNATVLEVAQSAGHAAENAENARKKADEGARLVGDVVEAIEAVREMALELQQSMQGLATEAEGIGHIMQVIEDIADQTNLLALNAAIEAARAGDAGRGFAVVADEVRKLAEKTMNATREVGQAIRNIQTGARNSMEATSNAVEAVVASNMLTTRSGEALSSIVKMVDDTADQVRGIATASEQQSAASEQISRATEEITAIAEVTAQTMNRSSDAVQQLTRLAGDLGGLIEQIRTGTSENA</sequence>
<keyword evidence="6" id="KW-0067">ATP-binding</keyword>
<dbReference type="FunFam" id="1.10.287.950:FF:000001">
    <property type="entry name" value="Methyl-accepting chemotaxis sensory transducer"/>
    <property type="match status" value="1"/>
</dbReference>
<dbReference type="KEGG" id="dvl:Dvul_0568"/>
<keyword evidence="5" id="KW-0418">Kinase</keyword>
<dbReference type="PANTHER" id="PTHR32089:SF112">
    <property type="entry name" value="LYSOZYME-LIKE PROTEIN-RELATED"/>
    <property type="match status" value="1"/>
</dbReference>
<feature type="domain" description="HAMP" evidence="15">
    <location>
        <begin position="344"/>
        <end position="396"/>
    </location>
</feature>
<feature type="coiled-coil region" evidence="11">
    <location>
        <begin position="511"/>
        <end position="556"/>
    </location>
</feature>
<protein>
    <submittedName>
        <fullName evidence="16">Methyl-accepting chemotaxis sensory transducer</fullName>
    </submittedName>
</protein>
<dbReference type="InterPro" id="IPR035965">
    <property type="entry name" value="PAS-like_dom_sf"/>
</dbReference>
<proteinExistence type="inferred from homology"/>
<dbReference type="GO" id="GO:0000160">
    <property type="term" value="P:phosphorelay signal transduction system"/>
    <property type="evidence" value="ECO:0007669"/>
    <property type="project" value="UniProtKB-KW"/>
</dbReference>
<name>A0A0H3A6D1_NITV4</name>
<dbReference type="CDD" id="cd06225">
    <property type="entry name" value="HAMP"/>
    <property type="match status" value="1"/>
</dbReference>
<dbReference type="CDD" id="cd11386">
    <property type="entry name" value="MCP_signal"/>
    <property type="match status" value="1"/>
</dbReference>
<dbReference type="GO" id="GO:0005524">
    <property type="term" value="F:ATP binding"/>
    <property type="evidence" value="ECO:0007669"/>
    <property type="project" value="UniProtKB-KW"/>
</dbReference>
<evidence type="ECO:0000256" key="5">
    <source>
        <dbReference type="ARBA" id="ARBA00022777"/>
    </source>
</evidence>
<dbReference type="InterPro" id="IPR033462">
    <property type="entry name" value="Cache_3-Cache_2"/>
</dbReference>
<dbReference type="GO" id="GO:0006935">
    <property type="term" value="P:chemotaxis"/>
    <property type="evidence" value="ECO:0007669"/>
    <property type="project" value="UniProtKB-ARBA"/>
</dbReference>
<keyword evidence="7" id="KW-0902">Two-component regulatory system</keyword>
<evidence type="ECO:0000256" key="6">
    <source>
        <dbReference type="ARBA" id="ARBA00022840"/>
    </source>
</evidence>
<comment type="subcellular location">
    <subcellularLocation>
        <location evidence="1">Membrane</location>
    </subcellularLocation>
</comment>
<evidence type="ECO:0000259" key="13">
    <source>
        <dbReference type="PROSITE" id="PS50111"/>
    </source>
</evidence>
<keyword evidence="2" id="KW-0597">Phosphoprotein</keyword>
<dbReference type="SUPFAM" id="SSF58104">
    <property type="entry name" value="Methyl-accepting chemotaxis protein (MCP) signaling domain"/>
    <property type="match status" value="1"/>
</dbReference>
<dbReference type="AlphaFoldDB" id="A0A0H3A6D1"/>
<feature type="transmembrane region" description="Helical" evidence="12">
    <location>
        <begin position="12"/>
        <end position="34"/>
    </location>
</feature>
<evidence type="ECO:0000256" key="9">
    <source>
        <dbReference type="ARBA" id="ARBA00029447"/>
    </source>
</evidence>
<dbReference type="HOGENOM" id="CLU_000445_107_19_7"/>
<evidence type="ECO:0000256" key="1">
    <source>
        <dbReference type="ARBA" id="ARBA00004370"/>
    </source>
</evidence>
<dbReference type="PROSITE" id="PS50111">
    <property type="entry name" value="CHEMOTAXIS_TRANSDUC_2"/>
    <property type="match status" value="1"/>
</dbReference>
<dbReference type="Gene3D" id="3.30.450.20">
    <property type="entry name" value="PAS domain"/>
    <property type="match status" value="2"/>
</dbReference>
<dbReference type="CDD" id="cd12912">
    <property type="entry name" value="PDC2_MCP_like"/>
    <property type="match status" value="1"/>
</dbReference>
<dbReference type="InterPro" id="IPR013656">
    <property type="entry name" value="PAS_4"/>
</dbReference>
<dbReference type="InterPro" id="IPR029151">
    <property type="entry name" value="Sensor-like_sf"/>
</dbReference>
<keyword evidence="4" id="KW-0547">Nucleotide-binding</keyword>
<dbReference type="SUPFAM" id="SSF103190">
    <property type="entry name" value="Sensory domain-like"/>
    <property type="match status" value="1"/>
</dbReference>
<keyword evidence="8 10" id="KW-0807">Transducer</keyword>
<dbReference type="Pfam" id="PF00672">
    <property type="entry name" value="HAMP"/>
    <property type="match status" value="1"/>
</dbReference>
<dbReference type="Gene3D" id="1.10.287.950">
    <property type="entry name" value="Methyl-accepting chemotaxis protein"/>
    <property type="match status" value="1"/>
</dbReference>
<dbReference type="InterPro" id="IPR004089">
    <property type="entry name" value="MCPsignal_dom"/>
</dbReference>
<feature type="transmembrane region" description="Helical" evidence="12">
    <location>
        <begin position="322"/>
        <end position="343"/>
    </location>
</feature>
<dbReference type="EMBL" id="CP000527">
    <property type="protein sequence ID" value="ABM27591.1"/>
    <property type="molecule type" value="Genomic_DNA"/>
</dbReference>
<evidence type="ECO:0000256" key="4">
    <source>
        <dbReference type="ARBA" id="ARBA00022741"/>
    </source>
</evidence>
<dbReference type="PANTHER" id="PTHR32089">
    <property type="entry name" value="METHYL-ACCEPTING CHEMOTAXIS PROTEIN MCPB"/>
    <property type="match status" value="1"/>
</dbReference>
<evidence type="ECO:0000256" key="10">
    <source>
        <dbReference type="PROSITE-ProRule" id="PRU00284"/>
    </source>
</evidence>
<keyword evidence="12" id="KW-0472">Membrane</keyword>
<evidence type="ECO:0000256" key="7">
    <source>
        <dbReference type="ARBA" id="ARBA00023012"/>
    </source>
</evidence>